<dbReference type="InterPro" id="IPR050298">
    <property type="entry name" value="Gram-neg_bact_OMP"/>
</dbReference>
<feature type="chain" id="PRO_5015754566" evidence="4">
    <location>
        <begin position="22"/>
        <end position="329"/>
    </location>
</feature>
<dbReference type="Pfam" id="PF13609">
    <property type="entry name" value="Porin_4"/>
    <property type="match status" value="1"/>
</dbReference>
<accession>A0A2T3NRU0</accession>
<gene>
    <name evidence="6" type="ORF">C9I98_14005</name>
</gene>
<dbReference type="Proteomes" id="UP000241771">
    <property type="component" value="Unassembled WGS sequence"/>
</dbReference>
<dbReference type="PANTHER" id="PTHR34501:SF2">
    <property type="entry name" value="OUTER MEMBRANE PORIN F-RELATED"/>
    <property type="match status" value="1"/>
</dbReference>
<dbReference type="Gene3D" id="2.40.160.10">
    <property type="entry name" value="Porin"/>
    <property type="match status" value="1"/>
</dbReference>
<dbReference type="CDD" id="cd00342">
    <property type="entry name" value="gram_neg_porins"/>
    <property type="match status" value="1"/>
</dbReference>
<feature type="domain" description="Porin" evidence="5">
    <location>
        <begin position="9"/>
        <end position="311"/>
    </location>
</feature>
<dbReference type="EMBL" id="PYMA01000008">
    <property type="protein sequence ID" value="PSW18961.1"/>
    <property type="molecule type" value="Genomic_DNA"/>
</dbReference>
<organism evidence="6 7">
    <name type="scientific">Photobacterium sanctipauli</name>
    <dbReference type="NCBI Taxonomy" id="1342794"/>
    <lineage>
        <taxon>Bacteria</taxon>
        <taxon>Pseudomonadati</taxon>
        <taxon>Pseudomonadota</taxon>
        <taxon>Gammaproteobacteria</taxon>
        <taxon>Vibrionales</taxon>
        <taxon>Vibrionaceae</taxon>
        <taxon>Photobacterium</taxon>
    </lineage>
</organism>
<evidence type="ECO:0000313" key="7">
    <source>
        <dbReference type="Proteomes" id="UP000241771"/>
    </source>
</evidence>
<reference evidence="6 7" key="1">
    <citation type="submission" date="2018-01" db="EMBL/GenBank/DDBJ databases">
        <title>Whole genome sequencing of Histamine producing bacteria.</title>
        <authorList>
            <person name="Butler K."/>
        </authorList>
    </citation>
    <scope>NUCLEOTIDE SEQUENCE [LARGE SCALE GENOMIC DNA]</scope>
    <source>
        <strain evidence="6 7">DSM 100436</strain>
    </source>
</reference>
<evidence type="ECO:0000256" key="2">
    <source>
        <dbReference type="ARBA" id="ARBA00022729"/>
    </source>
</evidence>
<feature type="signal peptide" evidence="4">
    <location>
        <begin position="1"/>
        <end position="21"/>
    </location>
</feature>
<dbReference type="AlphaFoldDB" id="A0A2T3NRU0"/>
<evidence type="ECO:0000259" key="5">
    <source>
        <dbReference type="Pfam" id="PF13609"/>
    </source>
</evidence>
<keyword evidence="2 4" id="KW-0732">Signal</keyword>
<dbReference type="InterPro" id="IPR033900">
    <property type="entry name" value="Gram_neg_porin_domain"/>
</dbReference>
<sequence length="329" mass="35641">MNKKLLAIALSAAALSSTATAAEIYSDDTYSLSMGGRFDARAVFNTDAPEGESSAIDRTRIRLNLGGNMQLTDNLYGIGFWEGEMTSAGDQGDNGNVNNRFAYAGIGGDFGRVVFGKSHGALGMLTDTTDILHFHGNEVGGKIAAGDRTGSNLSYLGSFEVGGNNLVLRANYAFDIATQDTTSSNSEGYSVGAMYNMEMGLGFGIGHAEQNRVDDEKQTQSFASITYQTGGLYLAGLYQDSSNFRDFAGQEVEESTGYELTAAYTIDKLRIAATHNYLEDTERNLDVKDMVAVEAAYYFKPNFRVFTSYKFEGIEGKSDQVMVGTRFLF</sequence>
<dbReference type="PANTHER" id="PTHR34501">
    <property type="entry name" value="PROTEIN YDDL-RELATED"/>
    <property type="match status" value="1"/>
</dbReference>
<dbReference type="InterPro" id="IPR023614">
    <property type="entry name" value="Porin_dom_sf"/>
</dbReference>
<dbReference type="RefSeq" id="WP_036827291.1">
    <property type="nucleotide sequence ID" value="NZ_JGVO01000840.1"/>
</dbReference>
<keyword evidence="3" id="KW-0472">Membrane</keyword>
<dbReference type="GO" id="GO:0009279">
    <property type="term" value="C:cell outer membrane"/>
    <property type="evidence" value="ECO:0007669"/>
    <property type="project" value="UniProtKB-SubCell"/>
</dbReference>
<evidence type="ECO:0000256" key="3">
    <source>
        <dbReference type="ARBA" id="ARBA00023136"/>
    </source>
</evidence>
<proteinExistence type="predicted"/>
<dbReference type="OrthoDB" id="6212428at2"/>
<evidence type="ECO:0000313" key="6">
    <source>
        <dbReference type="EMBL" id="PSW18961.1"/>
    </source>
</evidence>
<protein>
    <submittedName>
        <fullName evidence="6">Porin</fullName>
    </submittedName>
</protein>
<evidence type="ECO:0000256" key="4">
    <source>
        <dbReference type="SAM" id="SignalP"/>
    </source>
</evidence>
<dbReference type="GO" id="GO:0015288">
    <property type="term" value="F:porin activity"/>
    <property type="evidence" value="ECO:0007669"/>
    <property type="project" value="InterPro"/>
</dbReference>
<name>A0A2T3NRU0_9GAMM</name>
<evidence type="ECO:0000256" key="1">
    <source>
        <dbReference type="ARBA" id="ARBA00004571"/>
    </source>
</evidence>
<comment type="subcellular location">
    <subcellularLocation>
        <location evidence="1">Cell outer membrane</location>
        <topology evidence="1">Multi-pass membrane protein</topology>
    </subcellularLocation>
</comment>
<comment type="caution">
    <text evidence="6">The sequence shown here is derived from an EMBL/GenBank/DDBJ whole genome shotgun (WGS) entry which is preliminary data.</text>
</comment>
<dbReference type="SUPFAM" id="SSF56935">
    <property type="entry name" value="Porins"/>
    <property type="match status" value="1"/>
</dbReference>
<keyword evidence="7" id="KW-1185">Reference proteome</keyword>